<evidence type="ECO:0008006" key="4">
    <source>
        <dbReference type="Google" id="ProtNLM"/>
    </source>
</evidence>
<proteinExistence type="predicted"/>
<feature type="compositionally biased region" description="Low complexity" evidence="1">
    <location>
        <begin position="30"/>
        <end position="39"/>
    </location>
</feature>
<name>A0ABT2LSB4_9HYPH</name>
<feature type="region of interest" description="Disordered" evidence="1">
    <location>
        <begin position="1"/>
        <end position="54"/>
    </location>
</feature>
<sequence length="110" mass="12256">MQSRLSNGRPTVEQLRDDIDHGRAGDKVAYPDPAAAPLGADDEAGGHPPTADQVAEAMRCELSRYEEEEPRMPASLRLLLRETMMEPLPTRLLELARRLEKALAAHQDDR</sequence>
<evidence type="ECO:0000313" key="3">
    <source>
        <dbReference type="Proteomes" id="UP001320831"/>
    </source>
</evidence>
<reference evidence="2 3" key="1">
    <citation type="submission" date="2022-09" db="EMBL/GenBank/DDBJ databases">
        <title>Chelativorans salina sp. nov., a novel slightly halophilic bacterium isolated from a saline lake sediment enrichment.</title>
        <authorList>
            <person name="Gao L."/>
            <person name="Fang B.-Z."/>
            <person name="Li W.-J."/>
        </authorList>
    </citation>
    <scope>NUCLEOTIDE SEQUENCE [LARGE SCALE GENOMIC DNA]</scope>
    <source>
        <strain evidence="2 3">EGI FJ00035</strain>
    </source>
</reference>
<evidence type="ECO:0000313" key="2">
    <source>
        <dbReference type="EMBL" id="MCT7377421.1"/>
    </source>
</evidence>
<evidence type="ECO:0000256" key="1">
    <source>
        <dbReference type="SAM" id="MobiDB-lite"/>
    </source>
</evidence>
<comment type="caution">
    <text evidence="2">The sequence shown here is derived from an EMBL/GenBank/DDBJ whole genome shotgun (WGS) entry which is preliminary data.</text>
</comment>
<dbReference type="EMBL" id="JAOCZP010000007">
    <property type="protein sequence ID" value="MCT7377421.1"/>
    <property type="molecule type" value="Genomic_DNA"/>
</dbReference>
<accession>A0ABT2LSB4</accession>
<keyword evidence="3" id="KW-1185">Reference proteome</keyword>
<gene>
    <name evidence="2" type="ORF">N5A92_20600</name>
</gene>
<feature type="compositionally biased region" description="Basic and acidic residues" evidence="1">
    <location>
        <begin position="14"/>
        <end position="26"/>
    </location>
</feature>
<dbReference type="RefSeq" id="WP_260905915.1">
    <property type="nucleotide sequence ID" value="NZ_JAOCZP010000007.1"/>
</dbReference>
<protein>
    <recommendedName>
        <fullName evidence="4">Anti-sigma factor NepR domain-containing protein</fullName>
    </recommendedName>
</protein>
<dbReference type="Proteomes" id="UP001320831">
    <property type="component" value="Unassembled WGS sequence"/>
</dbReference>
<organism evidence="2 3">
    <name type="scientific">Chelativorans salis</name>
    <dbReference type="NCBI Taxonomy" id="2978478"/>
    <lineage>
        <taxon>Bacteria</taxon>
        <taxon>Pseudomonadati</taxon>
        <taxon>Pseudomonadota</taxon>
        <taxon>Alphaproteobacteria</taxon>
        <taxon>Hyphomicrobiales</taxon>
        <taxon>Phyllobacteriaceae</taxon>
        <taxon>Chelativorans</taxon>
    </lineage>
</organism>